<evidence type="ECO:0000313" key="4">
    <source>
        <dbReference type="EMBL" id="PTB67219.1"/>
    </source>
</evidence>
<feature type="compositionally biased region" description="Low complexity" evidence="3">
    <location>
        <begin position="166"/>
        <end position="177"/>
    </location>
</feature>
<feature type="compositionally biased region" description="Basic and acidic residues" evidence="3">
    <location>
        <begin position="263"/>
        <end position="279"/>
    </location>
</feature>
<gene>
    <name evidence="4" type="ORF">BBK36DRAFT_1199995</name>
</gene>
<keyword evidence="1 2" id="KW-0175">Coiled coil</keyword>
<feature type="compositionally biased region" description="Basic and acidic residues" evidence="3">
    <location>
        <begin position="100"/>
        <end position="113"/>
    </location>
</feature>
<protein>
    <submittedName>
        <fullName evidence="4">Uncharacterized protein</fullName>
    </submittedName>
</protein>
<dbReference type="Proteomes" id="UP000241546">
    <property type="component" value="Unassembled WGS sequence"/>
</dbReference>
<dbReference type="PANTHER" id="PTHR18870">
    <property type="entry name" value="PROTEIN TAG-278-RELATED"/>
    <property type="match status" value="1"/>
</dbReference>
<proteinExistence type="predicted"/>
<evidence type="ECO:0000256" key="3">
    <source>
        <dbReference type="SAM" id="MobiDB-lite"/>
    </source>
</evidence>
<feature type="compositionally biased region" description="Low complexity" evidence="3">
    <location>
        <begin position="38"/>
        <end position="67"/>
    </location>
</feature>
<organism evidence="4 5">
    <name type="scientific">Trichoderma citrinoviride</name>
    <dbReference type="NCBI Taxonomy" id="58853"/>
    <lineage>
        <taxon>Eukaryota</taxon>
        <taxon>Fungi</taxon>
        <taxon>Dikarya</taxon>
        <taxon>Ascomycota</taxon>
        <taxon>Pezizomycotina</taxon>
        <taxon>Sordariomycetes</taxon>
        <taxon>Hypocreomycetidae</taxon>
        <taxon>Hypocreales</taxon>
        <taxon>Hypocreaceae</taxon>
        <taxon>Trichoderma</taxon>
    </lineage>
</organism>
<feature type="compositionally biased region" description="Low complexity" evidence="3">
    <location>
        <begin position="131"/>
        <end position="147"/>
    </location>
</feature>
<dbReference type="GeneID" id="36605226"/>
<dbReference type="EMBL" id="KZ680212">
    <property type="protein sequence ID" value="PTB67219.1"/>
    <property type="molecule type" value="Genomic_DNA"/>
</dbReference>
<feature type="coiled-coil region" evidence="2">
    <location>
        <begin position="284"/>
        <end position="586"/>
    </location>
</feature>
<dbReference type="RefSeq" id="XP_024750539.1">
    <property type="nucleotide sequence ID" value="XM_024897108.1"/>
</dbReference>
<feature type="compositionally biased region" description="Polar residues" evidence="3">
    <location>
        <begin position="193"/>
        <end position="206"/>
    </location>
</feature>
<dbReference type="AlphaFoldDB" id="A0A2T4BDF0"/>
<dbReference type="PANTHER" id="PTHR18870:SF9">
    <property type="entry name" value="PROTEIN TAG-278-RELATED"/>
    <property type="match status" value="1"/>
</dbReference>
<feature type="coiled-coil region" evidence="2">
    <location>
        <begin position="669"/>
        <end position="714"/>
    </location>
</feature>
<sequence>MPESEMASVAQPADGGAAPTKEPAESHAAEKATGSTQASAGRASARYASATATSTVARTGARTSATVNKPTRSSTSVHRSTASTSNIGHRSAPSVGGADDDQKPTARSARRESAIVTGSAGVGADKKTGPSASAVAARRSTVGVGAASPKPVAQRAKPGTSDSPSATRAAGVTRGTASSNAAADARKRPSAPSIVTSASRPSTRTSVRSEAHIDSPKLLDELTSKLADKDKEIESLKVELTSFETTVAELRHKLEGDGQQADDESKAEQQDAPDDPKTDYDAIIRDLEAQLLEKAEKLRAVDAELAEAVRGKDQGGEALDSLQKELESLRLESQEKLKATEDQYEQTIRDYAAQVEKLQASVSDQSESDTAAADLRSTLEATVQSLQQQVDELTASKNELESIIESVKSERDALTGKLSDLENEILEFKSRLAASEEAIKTAEANAESDRALATKIQGDLAQRDAELESARKAETELQGTIADLKATLSAKDDEVSGLKAMHDERLKQVSQDYENEIESLRGDAFFKRRFEELEKQHNELQTAMAEDSEKHTKALAESEEGRLQAVNALKAKESEHEEQLASIRSLHTQELTAAKSEALDVQAKELDSIKAQYEEKLRLALADGEASSAEYSKTLQTSHEKLMEDLKRVHEEERQQLLATHESHAAAIANQHASELAALRKELEEATTQLESTKSASQEELESLKRELQATHAAEVEKVAAAHTEATNTLKEEGLRVRQQLEDLMAAHKQLEAALEDSKAKNASLEEQLSLQADTNAALEASLKAAQEQMVAVQAEADDVGQQLALEKLERMTALAELDAVKRPDAAAINNLRAELAATTKTFQDSLAAAKADLQACQAELKTARDDFYRMEEKMQSQIKEKTAQADYNDLNDSMTALLEEANKKVKESEMSAQQLLKKLEDADDRYEHLLAQLKIKDAELAEAEAQAALYKSNRAVNANAAGDAAEGEEENDHSSTALALLSKVRLTAKQVDTLDREMRDRNLQLLNSITDVKLSS</sequence>
<feature type="coiled-coil region" evidence="2">
    <location>
        <begin position="847"/>
        <end position="954"/>
    </location>
</feature>
<feature type="compositionally biased region" description="Basic and acidic residues" evidence="3">
    <location>
        <begin position="207"/>
        <end position="219"/>
    </location>
</feature>
<feature type="coiled-coil region" evidence="2">
    <location>
        <begin position="738"/>
        <end position="803"/>
    </location>
</feature>
<feature type="region of interest" description="Disordered" evidence="3">
    <location>
        <begin position="1"/>
        <end position="219"/>
    </location>
</feature>
<dbReference type="Gene3D" id="1.10.287.1490">
    <property type="match status" value="1"/>
</dbReference>
<evidence type="ECO:0000256" key="1">
    <source>
        <dbReference type="ARBA" id="ARBA00023054"/>
    </source>
</evidence>
<feature type="compositionally biased region" description="Polar residues" evidence="3">
    <location>
        <begin position="68"/>
        <end position="88"/>
    </location>
</feature>
<accession>A0A2T4BDF0</accession>
<dbReference type="OrthoDB" id="2289094at2759"/>
<keyword evidence="5" id="KW-1185">Reference proteome</keyword>
<evidence type="ECO:0000313" key="5">
    <source>
        <dbReference type="Proteomes" id="UP000241546"/>
    </source>
</evidence>
<reference evidence="5" key="1">
    <citation type="submission" date="2016-07" db="EMBL/GenBank/DDBJ databases">
        <title>Multiple horizontal gene transfer events from other fungi enriched the ability of initially mycotrophic Trichoderma (Ascomycota) to feed on dead plant biomass.</title>
        <authorList>
            <consortium name="DOE Joint Genome Institute"/>
            <person name="Atanasova L."/>
            <person name="Chenthamara K."/>
            <person name="Zhang J."/>
            <person name="Grujic M."/>
            <person name="Henrissat B."/>
            <person name="Kuo A."/>
            <person name="Aerts A."/>
            <person name="Salamov A."/>
            <person name="Lipzen A."/>
            <person name="Labutti K."/>
            <person name="Barry K."/>
            <person name="Miao Y."/>
            <person name="Rahimi M.J."/>
            <person name="Shen Q."/>
            <person name="Grigoriev I.V."/>
            <person name="Kubicek C.P."/>
            <person name="Druzhinina I.S."/>
        </authorList>
    </citation>
    <scope>NUCLEOTIDE SEQUENCE [LARGE SCALE GENOMIC DNA]</scope>
    <source>
        <strain evidence="5">TUCIM 6016</strain>
    </source>
</reference>
<feature type="region of interest" description="Disordered" evidence="3">
    <location>
        <begin position="251"/>
        <end position="279"/>
    </location>
</feature>
<evidence type="ECO:0000256" key="2">
    <source>
        <dbReference type="SAM" id="Coils"/>
    </source>
</evidence>
<name>A0A2T4BDF0_9HYPO</name>